<evidence type="ECO:0000256" key="11">
    <source>
        <dbReference type="HAMAP-Rule" id="MF_01209"/>
    </source>
</evidence>
<feature type="binding site" evidence="11">
    <location>
        <position position="246"/>
    </location>
    <ligand>
        <name>L-glutamine</name>
        <dbReference type="ChEBI" id="CHEBI:58359"/>
    </ligand>
</feature>
<dbReference type="PROSITE" id="PS51273">
    <property type="entry name" value="GATASE_TYPE_1"/>
    <property type="match status" value="1"/>
</dbReference>
<evidence type="ECO:0000256" key="10">
    <source>
        <dbReference type="ARBA" id="ARBA00049285"/>
    </source>
</evidence>
<comment type="function">
    <text evidence="11">Small subunit of the glutamine-dependent carbamoyl phosphate synthetase (CPSase). CPSase catalyzes the formation of carbamoyl phosphate from the ammonia moiety of glutamine, carbonate, and phosphate donated by ATP, constituting the first step of 2 biosynthetic pathways, one leading to arginine and/or urea and the other to pyrimidine nucleotides. The small subunit (glutamine amidotransferase) binds and cleaves glutamine to supply the large subunit with the substrate ammonia.</text>
</comment>
<keyword evidence="11" id="KW-0055">Arginine biosynthesis</keyword>
<dbReference type="EC" id="6.3.5.5" evidence="11"/>
<dbReference type="GO" id="GO:0006207">
    <property type="term" value="P:'de novo' pyrimidine nucleobase biosynthetic process"/>
    <property type="evidence" value="ECO:0007669"/>
    <property type="project" value="InterPro"/>
</dbReference>
<dbReference type="PRINTS" id="PR00096">
    <property type="entry name" value="GATASE"/>
</dbReference>
<evidence type="ECO:0000256" key="3">
    <source>
        <dbReference type="ARBA" id="ARBA00007800"/>
    </source>
</evidence>
<comment type="catalytic activity">
    <reaction evidence="10 11">
        <text>L-glutamine + H2O = L-glutamate + NH4(+)</text>
        <dbReference type="Rhea" id="RHEA:15889"/>
        <dbReference type="ChEBI" id="CHEBI:15377"/>
        <dbReference type="ChEBI" id="CHEBI:28938"/>
        <dbReference type="ChEBI" id="CHEBI:29985"/>
        <dbReference type="ChEBI" id="CHEBI:58359"/>
    </reaction>
</comment>
<keyword evidence="4 11" id="KW-0436">Ligase</keyword>
<keyword evidence="11" id="KW-0028">Amino-acid biosynthesis</keyword>
<keyword evidence="6 11" id="KW-0067">ATP-binding</keyword>
<evidence type="ECO:0000256" key="6">
    <source>
        <dbReference type="ARBA" id="ARBA00022840"/>
    </source>
</evidence>
<keyword evidence="8 11" id="KW-0665">Pyrimidine biosynthesis</keyword>
<dbReference type="InterPro" id="IPR036480">
    <property type="entry name" value="CarbP_synth_ssu_N_sf"/>
</dbReference>
<dbReference type="AlphaFoldDB" id="A0AAX2JC15"/>
<dbReference type="GO" id="GO:0044205">
    <property type="term" value="P:'de novo' UMP biosynthetic process"/>
    <property type="evidence" value="ECO:0007669"/>
    <property type="project" value="UniProtKB-UniRule"/>
</dbReference>
<feature type="binding site" evidence="11">
    <location>
        <position position="290"/>
    </location>
    <ligand>
        <name>L-glutamine</name>
        <dbReference type="ChEBI" id="CHEBI:58359"/>
    </ligand>
</feature>
<dbReference type="NCBIfam" id="NF009475">
    <property type="entry name" value="PRK12838.1"/>
    <property type="match status" value="1"/>
</dbReference>
<evidence type="ECO:0000256" key="5">
    <source>
        <dbReference type="ARBA" id="ARBA00022741"/>
    </source>
</evidence>
<comment type="pathway">
    <text evidence="2 11">Amino-acid biosynthesis; L-arginine biosynthesis; carbamoyl phosphate from bicarbonate: step 1/1.</text>
</comment>
<evidence type="ECO:0000256" key="8">
    <source>
        <dbReference type="ARBA" id="ARBA00022975"/>
    </source>
</evidence>
<comment type="catalytic activity">
    <reaction evidence="9 11">
        <text>hydrogencarbonate + L-glutamine + 2 ATP + H2O = carbamoyl phosphate + L-glutamate + 2 ADP + phosphate + 2 H(+)</text>
        <dbReference type="Rhea" id="RHEA:18633"/>
        <dbReference type="ChEBI" id="CHEBI:15377"/>
        <dbReference type="ChEBI" id="CHEBI:15378"/>
        <dbReference type="ChEBI" id="CHEBI:17544"/>
        <dbReference type="ChEBI" id="CHEBI:29985"/>
        <dbReference type="ChEBI" id="CHEBI:30616"/>
        <dbReference type="ChEBI" id="CHEBI:43474"/>
        <dbReference type="ChEBI" id="CHEBI:58228"/>
        <dbReference type="ChEBI" id="CHEBI:58359"/>
        <dbReference type="ChEBI" id="CHEBI:456216"/>
        <dbReference type="EC" id="6.3.5.5"/>
    </reaction>
</comment>
<feature type="binding site" evidence="11">
    <location>
        <position position="218"/>
    </location>
    <ligand>
        <name>L-glutamine</name>
        <dbReference type="ChEBI" id="CHEBI:58359"/>
    </ligand>
</feature>
<reference evidence="13 14" key="1">
    <citation type="submission" date="2018-06" db="EMBL/GenBank/DDBJ databases">
        <authorList>
            <consortium name="Pathogen Informatics"/>
            <person name="Doyle S."/>
        </authorList>
    </citation>
    <scope>NUCLEOTIDE SEQUENCE [LARGE SCALE GENOMIC DNA]</scope>
    <source>
        <strain evidence="13 14">NCTC12112</strain>
    </source>
</reference>
<dbReference type="InterPro" id="IPR050472">
    <property type="entry name" value="Anth_synth/Amidotransfase"/>
</dbReference>
<dbReference type="RefSeq" id="WP_005981882.1">
    <property type="nucleotide sequence ID" value="NZ_CABKNW010000005.1"/>
</dbReference>
<dbReference type="NCBIfam" id="TIGR01368">
    <property type="entry name" value="CPSaseIIsmall"/>
    <property type="match status" value="1"/>
</dbReference>
<feature type="binding site" evidence="11">
    <location>
        <position position="289"/>
    </location>
    <ligand>
        <name>L-glutamine</name>
        <dbReference type="ChEBI" id="CHEBI:58359"/>
    </ligand>
</feature>
<dbReference type="PANTHER" id="PTHR43418:SF7">
    <property type="entry name" value="CARBAMOYL-PHOSPHATE SYNTHASE SMALL CHAIN"/>
    <property type="match status" value="1"/>
</dbReference>
<dbReference type="Gene3D" id="3.40.50.880">
    <property type="match status" value="1"/>
</dbReference>
<dbReference type="InterPro" id="IPR017926">
    <property type="entry name" value="GATASE"/>
</dbReference>
<feature type="binding site" evidence="11">
    <location>
        <position position="249"/>
    </location>
    <ligand>
        <name>L-glutamine</name>
        <dbReference type="ChEBI" id="CHEBI:58359"/>
    </ligand>
</feature>
<evidence type="ECO:0000256" key="2">
    <source>
        <dbReference type="ARBA" id="ARBA00005077"/>
    </source>
</evidence>
<dbReference type="FunFam" id="3.50.30.20:FF:000001">
    <property type="entry name" value="Carbamoyl-phosphate synthase small chain"/>
    <property type="match status" value="1"/>
</dbReference>
<feature type="domain" description="Carbamoyl-phosphate synthase small subunit N-terminal" evidence="12">
    <location>
        <begin position="1"/>
        <end position="131"/>
    </location>
</feature>
<evidence type="ECO:0000256" key="7">
    <source>
        <dbReference type="ARBA" id="ARBA00022962"/>
    </source>
</evidence>
<dbReference type="GO" id="GO:0005524">
    <property type="term" value="F:ATP binding"/>
    <property type="evidence" value="ECO:0007669"/>
    <property type="project" value="UniProtKB-UniRule"/>
</dbReference>
<dbReference type="Gene3D" id="3.50.30.20">
    <property type="entry name" value="Carbamoyl-phosphate synthase small subunit, N-terminal domain"/>
    <property type="match status" value="1"/>
</dbReference>
<sequence>MKGKLILENGMSFDGKIFGHFGETTGEIVFTTGMTGYQEVLTDPSLYGKIVVMTYPMVGNYGLNLEDMESDKIHLKGFIIKEDAKLPNNFRCEMTLEGFLSQYNVVGFKGVDTRELTKIIRDKGSMKAIITDKELTHKELKERFDNFSYENAVEQVSRKGIIEIGGNGLKIGVLDLGVKRSTLDLLEKMGFAVSVFPYNTSSNELLRHSLDGLIISSGPGDPNEMKEIIKEVKGTLSNVPMLGISLGAQIMNLALGGSVTKMKNGHRGVNHPVEDLNRKKIYITDQNHGYSIENLGGASETTHMNLNDKTIEGFRCDSLAAMGVQFMPDLSGEDLNNVFTDFMAVIEKGIVEKNNDKECEKKEAHLN</sequence>
<protein>
    <recommendedName>
        <fullName evidence="11">Carbamoyl phosphate synthase small chain</fullName>
        <ecNumber evidence="11">6.3.5.5</ecNumber>
    </recommendedName>
    <alternativeName>
        <fullName evidence="11">Carbamoyl phosphate synthetase glutamine chain</fullName>
    </alternativeName>
</protein>
<feature type="binding site" evidence="11">
    <location>
        <position position="220"/>
    </location>
    <ligand>
        <name>L-glutamine</name>
        <dbReference type="ChEBI" id="CHEBI:58359"/>
    </ligand>
</feature>
<evidence type="ECO:0000256" key="1">
    <source>
        <dbReference type="ARBA" id="ARBA00004812"/>
    </source>
</evidence>
<dbReference type="HAMAP" id="MF_01209">
    <property type="entry name" value="CPSase_S_chain"/>
    <property type="match status" value="1"/>
</dbReference>
<accession>A0AAX2JC15</accession>
<comment type="subunit">
    <text evidence="11">Composed of two chains; the small (or glutamine) chain promotes the hydrolysis of glutamine to ammonia, which is used by the large (or ammonia) chain to synthesize carbamoyl phosphate. Tetramer of heterodimers (alpha,beta)4.</text>
</comment>
<dbReference type="PANTHER" id="PTHR43418">
    <property type="entry name" value="MULTIFUNCTIONAL TRYPTOPHAN BIOSYNTHESIS PROTEIN-RELATED"/>
    <property type="match status" value="1"/>
</dbReference>
<dbReference type="SUPFAM" id="SSF52021">
    <property type="entry name" value="Carbamoyl phosphate synthetase, small subunit N-terminal domain"/>
    <property type="match status" value="1"/>
</dbReference>
<keyword evidence="5 11" id="KW-0547">Nucleotide-binding</keyword>
<evidence type="ECO:0000313" key="14">
    <source>
        <dbReference type="Proteomes" id="UP000249008"/>
    </source>
</evidence>
<gene>
    <name evidence="13" type="primary">carA_1</name>
    <name evidence="11" type="synonym">carA</name>
    <name evidence="13" type="ORF">NCTC12112_02032</name>
</gene>
<keyword evidence="7 11" id="KW-0315">Glutamine amidotransferase</keyword>
<dbReference type="PRINTS" id="PR00099">
    <property type="entry name" value="CPSGATASE"/>
</dbReference>
<dbReference type="SUPFAM" id="SSF52317">
    <property type="entry name" value="Class I glutamine amidotransferase-like"/>
    <property type="match status" value="1"/>
</dbReference>
<dbReference type="EMBL" id="LS483487">
    <property type="protein sequence ID" value="SQJ06806.1"/>
    <property type="molecule type" value="Genomic_DNA"/>
</dbReference>
<dbReference type="InterPro" id="IPR002474">
    <property type="entry name" value="CarbamoylP_synth_ssu_N"/>
</dbReference>
<dbReference type="KEGG" id="ful:C4N20_00800"/>
<dbReference type="GO" id="GO:0006526">
    <property type="term" value="P:L-arginine biosynthetic process"/>
    <property type="evidence" value="ECO:0007669"/>
    <property type="project" value="UniProtKB-UniRule"/>
</dbReference>
<dbReference type="Pfam" id="PF00117">
    <property type="entry name" value="GATase"/>
    <property type="match status" value="1"/>
</dbReference>
<evidence type="ECO:0000256" key="4">
    <source>
        <dbReference type="ARBA" id="ARBA00022598"/>
    </source>
</evidence>
<dbReference type="GO" id="GO:0006541">
    <property type="term" value="P:glutamine metabolic process"/>
    <property type="evidence" value="ECO:0007669"/>
    <property type="project" value="InterPro"/>
</dbReference>
<feature type="binding site" evidence="11">
    <location>
        <position position="287"/>
    </location>
    <ligand>
        <name>L-glutamine</name>
        <dbReference type="ChEBI" id="CHEBI:58359"/>
    </ligand>
</feature>
<evidence type="ECO:0000313" key="13">
    <source>
        <dbReference type="EMBL" id="SQJ06806.1"/>
    </source>
</evidence>
<dbReference type="InterPro" id="IPR029062">
    <property type="entry name" value="Class_I_gatase-like"/>
</dbReference>
<comment type="caution">
    <text evidence="11">Lacks conserved residue(s) required for the propagation of feature annotation.</text>
</comment>
<dbReference type="Pfam" id="PF00988">
    <property type="entry name" value="CPSase_sm_chain"/>
    <property type="match status" value="1"/>
</dbReference>
<comment type="pathway">
    <text evidence="1 11">Pyrimidine metabolism; UMP biosynthesis via de novo pathway; (S)-dihydroorotate from bicarbonate: step 1/3.</text>
</comment>
<comment type="similarity">
    <text evidence="3 11">Belongs to the CarA family.</text>
</comment>
<feature type="active site" evidence="11">
    <location>
        <position position="329"/>
    </location>
</feature>
<name>A0AAX2JC15_9FUSO</name>
<dbReference type="GO" id="GO:0004088">
    <property type="term" value="F:carbamoyl-phosphate synthase (glutamine-hydrolyzing) activity"/>
    <property type="evidence" value="ECO:0007669"/>
    <property type="project" value="UniProtKB-UniRule"/>
</dbReference>
<organism evidence="13 14">
    <name type="scientific">Fusobacterium ulcerans</name>
    <dbReference type="NCBI Taxonomy" id="861"/>
    <lineage>
        <taxon>Bacteria</taxon>
        <taxon>Fusobacteriati</taxon>
        <taxon>Fusobacteriota</taxon>
        <taxon>Fusobacteriia</taxon>
        <taxon>Fusobacteriales</taxon>
        <taxon>Fusobacteriaceae</taxon>
        <taxon>Fusobacterium</taxon>
    </lineage>
</organism>
<dbReference type="InterPro" id="IPR006274">
    <property type="entry name" value="CarbamoylP_synth_ssu"/>
</dbReference>
<feature type="binding site" evidence="11">
    <location>
        <position position="45"/>
    </location>
    <ligand>
        <name>L-glutamine</name>
        <dbReference type="ChEBI" id="CHEBI:58359"/>
    </ligand>
</feature>
<dbReference type="GeneID" id="78453327"/>
<dbReference type="Proteomes" id="UP000249008">
    <property type="component" value="Chromosome 1"/>
</dbReference>
<proteinExistence type="inferred from homology"/>
<evidence type="ECO:0000259" key="12">
    <source>
        <dbReference type="SMART" id="SM01097"/>
    </source>
</evidence>
<dbReference type="SMART" id="SM01097">
    <property type="entry name" value="CPSase_sm_chain"/>
    <property type="match status" value="1"/>
</dbReference>
<evidence type="ECO:0000256" key="9">
    <source>
        <dbReference type="ARBA" id="ARBA00048816"/>
    </source>
</evidence>
<feature type="region of interest" description="CPSase" evidence="11">
    <location>
        <begin position="1"/>
        <end position="169"/>
    </location>
</feature>